<comment type="caution">
    <text evidence="2">The sequence shown here is derived from an EMBL/GenBank/DDBJ whole genome shotgun (WGS) entry which is preliminary data.</text>
</comment>
<proteinExistence type="predicted"/>
<keyword evidence="1" id="KW-1133">Transmembrane helix</keyword>
<feature type="transmembrane region" description="Helical" evidence="1">
    <location>
        <begin position="182"/>
        <end position="202"/>
    </location>
</feature>
<feature type="transmembrane region" description="Helical" evidence="1">
    <location>
        <begin position="110"/>
        <end position="130"/>
    </location>
</feature>
<feature type="transmembrane region" description="Helical" evidence="1">
    <location>
        <begin position="142"/>
        <end position="162"/>
    </location>
</feature>
<evidence type="ECO:0008006" key="4">
    <source>
        <dbReference type="Google" id="ProtNLM"/>
    </source>
</evidence>
<organism evidence="2 3">
    <name type="scientific">Nocardiopsis lambiniae</name>
    <dbReference type="NCBI Taxonomy" id="3075539"/>
    <lineage>
        <taxon>Bacteria</taxon>
        <taxon>Bacillati</taxon>
        <taxon>Actinomycetota</taxon>
        <taxon>Actinomycetes</taxon>
        <taxon>Streptosporangiales</taxon>
        <taxon>Nocardiopsidaceae</taxon>
        <taxon>Nocardiopsis</taxon>
    </lineage>
</organism>
<reference evidence="3" key="1">
    <citation type="submission" date="2023-07" db="EMBL/GenBank/DDBJ databases">
        <title>30 novel species of actinomycetes from the DSMZ collection.</title>
        <authorList>
            <person name="Nouioui I."/>
        </authorList>
    </citation>
    <scope>NUCLEOTIDE SEQUENCE [LARGE SCALE GENOMIC DNA]</scope>
    <source>
        <strain evidence="3">DSM 44743</strain>
    </source>
</reference>
<feature type="transmembrane region" description="Helical" evidence="1">
    <location>
        <begin position="46"/>
        <end position="67"/>
    </location>
</feature>
<keyword evidence="1" id="KW-0472">Membrane</keyword>
<evidence type="ECO:0000313" key="3">
    <source>
        <dbReference type="Proteomes" id="UP001183390"/>
    </source>
</evidence>
<evidence type="ECO:0000313" key="2">
    <source>
        <dbReference type="EMBL" id="MDT0329274.1"/>
    </source>
</evidence>
<dbReference type="RefSeq" id="WP_311511931.1">
    <property type="nucleotide sequence ID" value="NZ_JAVREP010000007.1"/>
</dbReference>
<name>A0ABU2M9H7_9ACTN</name>
<evidence type="ECO:0000256" key="1">
    <source>
        <dbReference type="SAM" id="Phobius"/>
    </source>
</evidence>
<accession>A0ABU2M9H7</accession>
<feature type="transmembrane region" description="Helical" evidence="1">
    <location>
        <begin position="79"/>
        <end position="98"/>
    </location>
</feature>
<feature type="transmembrane region" description="Helical" evidence="1">
    <location>
        <begin position="20"/>
        <end position="40"/>
    </location>
</feature>
<keyword evidence="3" id="KW-1185">Reference proteome</keyword>
<protein>
    <recommendedName>
        <fullName evidence="4">Integral membrane protein</fullName>
    </recommendedName>
</protein>
<keyword evidence="1" id="KW-0812">Transmembrane</keyword>
<sequence length="218" mass="23223">MDRPGPPSPLFSDVRAARRVRVAIIALVIVGVGAQTVQRADPTLSLLYFTVLSALLCGIAQIGLLAGRSNRFWEPVRDAACGSLCISMLVYLTVLLPLQPLSAADGAMAWIGALCLHVPLPVLAVVDFLRSPRVRPLRHADAVTLWPVPAVVYVVVMVALAVTGVGEPPYDFLRPGLGGWPLVILSCSAISLVLVVIGLVLVRARLFLDSRALAPDRP</sequence>
<gene>
    <name evidence="2" type="ORF">RM479_12710</name>
</gene>
<dbReference type="EMBL" id="JAVREP010000007">
    <property type="protein sequence ID" value="MDT0329274.1"/>
    <property type="molecule type" value="Genomic_DNA"/>
</dbReference>
<dbReference type="Proteomes" id="UP001183390">
    <property type="component" value="Unassembled WGS sequence"/>
</dbReference>